<feature type="compositionally biased region" description="Basic and acidic residues" evidence="4">
    <location>
        <begin position="205"/>
        <end position="219"/>
    </location>
</feature>
<feature type="compositionally biased region" description="Gly residues" evidence="4">
    <location>
        <begin position="186"/>
        <end position="195"/>
    </location>
</feature>
<evidence type="ECO:0000256" key="4">
    <source>
        <dbReference type="SAM" id="MobiDB-lite"/>
    </source>
</evidence>
<dbReference type="EMBL" id="LCWV01000044">
    <property type="protein sequence ID" value="PWI64822.1"/>
    <property type="molecule type" value="Genomic_DNA"/>
</dbReference>
<dbReference type="InterPro" id="IPR031632">
    <property type="entry name" value="SVIP"/>
</dbReference>
<feature type="compositionally biased region" description="Basic and acidic residues" evidence="4">
    <location>
        <begin position="239"/>
        <end position="267"/>
    </location>
</feature>
<evidence type="ECO:0000256" key="1">
    <source>
        <dbReference type="ARBA" id="ARBA00022707"/>
    </source>
</evidence>
<evidence type="ECO:0000256" key="2">
    <source>
        <dbReference type="ARBA" id="ARBA00023139"/>
    </source>
</evidence>
<accession>A0A2U3DRE8</accession>
<keyword evidence="1" id="KW-0519">Myristate</keyword>
<feature type="region of interest" description="Disordered" evidence="4">
    <location>
        <begin position="133"/>
        <end position="267"/>
    </location>
</feature>
<keyword evidence="2" id="KW-0564">Palmitate</keyword>
<reference evidence="5 6" key="1">
    <citation type="journal article" date="2016" name="Front. Microbiol.">
        <title>Genome and transcriptome sequences reveal the specific parasitism of the nematophagous Purpureocillium lilacinum 36-1.</title>
        <authorList>
            <person name="Xie J."/>
            <person name="Li S."/>
            <person name="Mo C."/>
            <person name="Xiao X."/>
            <person name="Peng D."/>
            <person name="Wang G."/>
            <person name="Xiao Y."/>
        </authorList>
    </citation>
    <scope>NUCLEOTIDE SEQUENCE [LARGE SCALE GENOMIC DNA]</scope>
    <source>
        <strain evidence="5 6">36-1</strain>
    </source>
</reference>
<proteinExistence type="predicted"/>
<keyword evidence="3" id="KW-0449">Lipoprotein</keyword>
<gene>
    <name evidence="5" type="ORF">PCL_08536</name>
</gene>
<evidence type="ECO:0000256" key="3">
    <source>
        <dbReference type="ARBA" id="ARBA00023288"/>
    </source>
</evidence>
<protein>
    <submittedName>
        <fullName evidence="5">Uncharacterized protein</fullName>
    </submittedName>
</protein>
<feature type="compositionally biased region" description="Polar residues" evidence="4">
    <location>
        <begin position="133"/>
        <end position="146"/>
    </location>
</feature>
<dbReference type="AlphaFoldDB" id="A0A2U3DRE8"/>
<evidence type="ECO:0000313" key="6">
    <source>
        <dbReference type="Proteomes" id="UP000245956"/>
    </source>
</evidence>
<sequence>MASRPFVLGGIINSSPSSVPWTGATRQTVACGTQQASRTAGRTHCSSCGPSLSISPDEIPLQDVHIGAPLRTATVGSPPVPARSAGALPRAATDRLFIGPRVAYPSPRPPLSRPPVATAHSQRLLSLSRVKSIQRASLHRPSSSMGNICGKAEPNPSPPGRVLGSAPAPRTTSSVPKKVGGPPRTLGGGSGGHEPAGGDSSVDPGDARRRAAEAAEARAKAANKGGKLKAQLNAQKKQSRSDTMKGASEAERRARDADEGLEARQWN</sequence>
<name>A0A2U3DRE8_PURLI</name>
<comment type="caution">
    <text evidence="5">The sequence shown here is derived from an EMBL/GenBank/DDBJ whole genome shotgun (WGS) entry which is preliminary data.</text>
</comment>
<organism evidence="5 6">
    <name type="scientific">Purpureocillium lilacinum</name>
    <name type="common">Paecilomyces lilacinus</name>
    <dbReference type="NCBI Taxonomy" id="33203"/>
    <lineage>
        <taxon>Eukaryota</taxon>
        <taxon>Fungi</taxon>
        <taxon>Dikarya</taxon>
        <taxon>Ascomycota</taxon>
        <taxon>Pezizomycotina</taxon>
        <taxon>Sordariomycetes</taxon>
        <taxon>Hypocreomycetidae</taxon>
        <taxon>Hypocreales</taxon>
        <taxon>Ophiocordycipitaceae</taxon>
        <taxon>Purpureocillium</taxon>
    </lineage>
</organism>
<evidence type="ECO:0000313" key="5">
    <source>
        <dbReference type="EMBL" id="PWI64822.1"/>
    </source>
</evidence>
<dbReference type="Proteomes" id="UP000245956">
    <property type="component" value="Unassembled WGS sequence"/>
</dbReference>
<dbReference type="Pfam" id="PF15811">
    <property type="entry name" value="SVIP"/>
    <property type="match status" value="1"/>
</dbReference>